<name>A0ABP0M8I3_9DINO</name>
<protein>
    <submittedName>
        <fullName evidence="2">Uncharacterized protein</fullName>
    </submittedName>
</protein>
<evidence type="ECO:0000313" key="3">
    <source>
        <dbReference type="Proteomes" id="UP001642464"/>
    </source>
</evidence>
<comment type="caution">
    <text evidence="2">The sequence shown here is derived from an EMBL/GenBank/DDBJ whole genome shotgun (WGS) entry which is preliminary data.</text>
</comment>
<keyword evidence="1" id="KW-0472">Membrane</keyword>
<feature type="transmembrane region" description="Helical" evidence="1">
    <location>
        <begin position="37"/>
        <end position="54"/>
    </location>
</feature>
<keyword evidence="1" id="KW-1133">Transmembrane helix</keyword>
<proteinExistence type="predicted"/>
<reference evidence="2 3" key="1">
    <citation type="submission" date="2024-02" db="EMBL/GenBank/DDBJ databases">
        <authorList>
            <person name="Chen Y."/>
            <person name="Shah S."/>
            <person name="Dougan E. K."/>
            <person name="Thang M."/>
            <person name="Chan C."/>
        </authorList>
    </citation>
    <scope>NUCLEOTIDE SEQUENCE [LARGE SCALE GENOMIC DNA]</scope>
</reference>
<keyword evidence="3" id="KW-1185">Reference proteome</keyword>
<evidence type="ECO:0000313" key="2">
    <source>
        <dbReference type="EMBL" id="CAK9047806.1"/>
    </source>
</evidence>
<dbReference type="Proteomes" id="UP001642464">
    <property type="component" value="Unassembled WGS sequence"/>
</dbReference>
<sequence>MALAPAFAVGPSVTAPRAALQMEKAARGQMPSGHGSAGAGAALAVAGLAAAAGVRKSMRGRRSTKASVMVGNTNVAEPESYHRDHLVACRAQLNGVDAPTP</sequence>
<feature type="non-terminal residue" evidence="2">
    <location>
        <position position="101"/>
    </location>
</feature>
<gene>
    <name evidence="2" type="ORF">SCF082_LOCUS26730</name>
</gene>
<organism evidence="2 3">
    <name type="scientific">Durusdinium trenchii</name>
    <dbReference type="NCBI Taxonomy" id="1381693"/>
    <lineage>
        <taxon>Eukaryota</taxon>
        <taxon>Sar</taxon>
        <taxon>Alveolata</taxon>
        <taxon>Dinophyceae</taxon>
        <taxon>Suessiales</taxon>
        <taxon>Symbiodiniaceae</taxon>
        <taxon>Durusdinium</taxon>
    </lineage>
</organism>
<keyword evidence="1" id="KW-0812">Transmembrane</keyword>
<accession>A0ABP0M8I3</accession>
<evidence type="ECO:0000256" key="1">
    <source>
        <dbReference type="SAM" id="Phobius"/>
    </source>
</evidence>
<dbReference type="EMBL" id="CAXAMM010020377">
    <property type="protein sequence ID" value="CAK9047806.1"/>
    <property type="molecule type" value="Genomic_DNA"/>
</dbReference>